<evidence type="ECO:0000259" key="2">
    <source>
        <dbReference type="Pfam" id="PF01464"/>
    </source>
</evidence>
<keyword evidence="3" id="KW-0456">Lyase</keyword>
<protein>
    <submittedName>
        <fullName evidence="3">Membrane-bound lytic murein transglycosylase F</fullName>
        <ecNumber evidence="3">4.2.2.-</ecNumber>
    </submittedName>
</protein>
<reference evidence="3 4" key="1">
    <citation type="submission" date="2020-04" db="EMBL/GenBank/DDBJ databases">
        <authorList>
            <person name="De Canck E."/>
        </authorList>
    </citation>
    <scope>NUCLEOTIDE SEQUENCE [LARGE SCALE GENOMIC DNA]</scope>
    <source>
        <strain evidence="3 4">LMG 26858</strain>
    </source>
</reference>
<dbReference type="EC" id="4.2.2.-" evidence="3"/>
<evidence type="ECO:0000313" key="4">
    <source>
        <dbReference type="Proteomes" id="UP000494117"/>
    </source>
</evidence>
<name>A0A6S7CJR2_9BURK</name>
<dbReference type="InterPro" id="IPR023346">
    <property type="entry name" value="Lysozyme-like_dom_sf"/>
</dbReference>
<dbReference type="PANTHER" id="PTHR37423:SF2">
    <property type="entry name" value="MEMBRANE-BOUND LYTIC MUREIN TRANSGLYCOSYLASE C"/>
    <property type="match status" value="1"/>
</dbReference>
<sequence length="198" mass="21516">MALAVSACAPQPAAATEVPTTALKHRAELTRNARALIGLDAPVALFAAQIHQESRWRADARSPVGAQGMAQFMPATADWISGLVPDLASNEPYSPSWAMRALITYDLWLYERIRAASACERWAFSLSAYNGGLGWVNRDKKLASSQGLDPLVWFGSVERVNAGRSAANWRENRAYPGLIIRRHQPAYVAAGWGPGICP</sequence>
<keyword evidence="4" id="KW-1185">Reference proteome</keyword>
<dbReference type="Proteomes" id="UP000494117">
    <property type="component" value="Unassembled WGS sequence"/>
</dbReference>
<comment type="similarity">
    <text evidence="1">Belongs to the transglycosylase Slt family.</text>
</comment>
<dbReference type="Gene3D" id="1.10.530.10">
    <property type="match status" value="1"/>
</dbReference>
<dbReference type="Pfam" id="PF01464">
    <property type="entry name" value="SLT"/>
    <property type="match status" value="1"/>
</dbReference>
<proteinExistence type="inferred from homology"/>
<gene>
    <name evidence="3" type="primary">mltF_1</name>
    <name evidence="3" type="ORF">LMG26858_00878</name>
</gene>
<dbReference type="AlphaFoldDB" id="A0A6S7CJR2"/>
<feature type="domain" description="Transglycosylase SLT" evidence="2">
    <location>
        <begin position="44"/>
        <end position="146"/>
    </location>
</feature>
<dbReference type="PANTHER" id="PTHR37423">
    <property type="entry name" value="SOLUBLE LYTIC MUREIN TRANSGLYCOSYLASE-RELATED"/>
    <property type="match status" value="1"/>
</dbReference>
<accession>A0A6S7CJR2</accession>
<dbReference type="InterPro" id="IPR008258">
    <property type="entry name" value="Transglycosylase_SLT_dom_1"/>
</dbReference>
<evidence type="ECO:0000256" key="1">
    <source>
        <dbReference type="ARBA" id="ARBA00007734"/>
    </source>
</evidence>
<dbReference type="EMBL" id="CADILG010000004">
    <property type="protein sequence ID" value="CAB3834748.1"/>
    <property type="molecule type" value="Genomic_DNA"/>
</dbReference>
<dbReference type="SUPFAM" id="SSF53955">
    <property type="entry name" value="Lysozyme-like"/>
    <property type="match status" value="1"/>
</dbReference>
<organism evidence="3 4">
    <name type="scientific">Achromobacter anxifer</name>
    <dbReference type="NCBI Taxonomy" id="1287737"/>
    <lineage>
        <taxon>Bacteria</taxon>
        <taxon>Pseudomonadati</taxon>
        <taxon>Pseudomonadota</taxon>
        <taxon>Betaproteobacteria</taxon>
        <taxon>Burkholderiales</taxon>
        <taxon>Alcaligenaceae</taxon>
        <taxon>Achromobacter</taxon>
    </lineage>
</organism>
<dbReference type="GO" id="GO:0016829">
    <property type="term" value="F:lyase activity"/>
    <property type="evidence" value="ECO:0007669"/>
    <property type="project" value="UniProtKB-KW"/>
</dbReference>
<evidence type="ECO:0000313" key="3">
    <source>
        <dbReference type="EMBL" id="CAB3834748.1"/>
    </source>
</evidence>